<sequence>METTASALVAAVLLLVSAVHVSAAPFPSTTHAPSAAPSTTDTTTTTTITTTTATSAPTAASDGGARASQPSAPTDLTYATLA</sequence>
<proteinExistence type="predicted"/>
<dbReference type="InterPro" id="IPR008741">
    <property type="entry name" value="AV_PCPalpha"/>
</dbReference>
<reference evidence="4" key="1">
    <citation type="submission" date="2022-12" db="EMBL/GenBank/DDBJ databases">
        <title>Chromosome-level genome assembly of the bean flower thrips Megalurothrips usitatus.</title>
        <authorList>
            <person name="Ma L."/>
            <person name="Liu Q."/>
            <person name="Li H."/>
            <person name="Cai W."/>
        </authorList>
    </citation>
    <scope>NUCLEOTIDE SEQUENCE</scope>
    <source>
        <strain evidence="4">Cailab_2022a</strain>
    </source>
</reference>
<feature type="region of interest" description="Disordered" evidence="1">
    <location>
        <begin position="26"/>
        <end position="82"/>
    </location>
</feature>
<dbReference type="GO" id="GO:0004197">
    <property type="term" value="F:cysteine-type endopeptidase activity"/>
    <property type="evidence" value="ECO:0007669"/>
    <property type="project" value="InterPro"/>
</dbReference>
<dbReference type="AlphaFoldDB" id="A0AAV7Y243"/>
<evidence type="ECO:0000256" key="2">
    <source>
        <dbReference type="SAM" id="SignalP"/>
    </source>
</evidence>
<gene>
    <name evidence="4" type="ORF">ONE63_000508</name>
</gene>
<name>A0AAV7Y243_9NEOP</name>
<dbReference type="Proteomes" id="UP001075354">
    <property type="component" value="Chromosome 1"/>
</dbReference>
<accession>A0AAV7Y243</accession>
<evidence type="ECO:0000313" key="5">
    <source>
        <dbReference type="Proteomes" id="UP001075354"/>
    </source>
</evidence>
<dbReference type="EMBL" id="JAPTSV010000001">
    <property type="protein sequence ID" value="KAJ1531857.1"/>
    <property type="molecule type" value="Genomic_DNA"/>
</dbReference>
<keyword evidence="5" id="KW-1185">Reference proteome</keyword>
<evidence type="ECO:0000256" key="1">
    <source>
        <dbReference type="SAM" id="MobiDB-lite"/>
    </source>
</evidence>
<feature type="compositionally biased region" description="Low complexity" evidence="1">
    <location>
        <begin position="26"/>
        <end position="61"/>
    </location>
</feature>
<organism evidence="4 5">
    <name type="scientific">Megalurothrips usitatus</name>
    <name type="common">bean blossom thrips</name>
    <dbReference type="NCBI Taxonomy" id="439358"/>
    <lineage>
        <taxon>Eukaryota</taxon>
        <taxon>Metazoa</taxon>
        <taxon>Ecdysozoa</taxon>
        <taxon>Arthropoda</taxon>
        <taxon>Hexapoda</taxon>
        <taxon>Insecta</taxon>
        <taxon>Pterygota</taxon>
        <taxon>Neoptera</taxon>
        <taxon>Paraneoptera</taxon>
        <taxon>Thysanoptera</taxon>
        <taxon>Terebrantia</taxon>
        <taxon>Thripoidea</taxon>
        <taxon>Thripidae</taxon>
        <taxon>Megalurothrips</taxon>
    </lineage>
</organism>
<comment type="caution">
    <text evidence="4">The sequence shown here is derived from an EMBL/GenBank/DDBJ whole genome shotgun (WGS) entry which is preliminary data.</text>
</comment>
<feature type="signal peptide" evidence="2">
    <location>
        <begin position="1"/>
        <end position="23"/>
    </location>
</feature>
<evidence type="ECO:0000259" key="3">
    <source>
        <dbReference type="PROSITE" id="PS51539"/>
    </source>
</evidence>
<feature type="chain" id="PRO_5043944747" description="Peptidase C31 domain-containing protein" evidence="2">
    <location>
        <begin position="24"/>
        <end position="82"/>
    </location>
</feature>
<feature type="domain" description="Peptidase C31" evidence="3">
    <location>
        <begin position="1"/>
        <end position="54"/>
    </location>
</feature>
<protein>
    <recommendedName>
        <fullName evidence="3">Peptidase C31 domain-containing protein</fullName>
    </recommendedName>
</protein>
<keyword evidence="2" id="KW-0732">Signal</keyword>
<evidence type="ECO:0000313" key="4">
    <source>
        <dbReference type="EMBL" id="KAJ1531857.1"/>
    </source>
</evidence>
<dbReference type="PROSITE" id="PS51539">
    <property type="entry name" value="AV_PCP_ALPHA"/>
    <property type="match status" value="1"/>
</dbReference>